<dbReference type="InterPro" id="IPR001853">
    <property type="entry name" value="DSBA-like_thioredoxin_dom"/>
</dbReference>
<evidence type="ECO:0000313" key="3">
    <source>
        <dbReference type="Proteomes" id="UP001265746"/>
    </source>
</evidence>
<organism evidence="2 3">
    <name type="scientific">Phomopsis amygdali</name>
    <name type="common">Fusicoccum amygdali</name>
    <dbReference type="NCBI Taxonomy" id="1214568"/>
    <lineage>
        <taxon>Eukaryota</taxon>
        <taxon>Fungi</taxon>
        <taxon>Dikarya</taxon>
        <taxon>Ascomycota</taxon>
        <taxon>Pezizomycotina</taxon>
        <taxon>Sordariomycetes</taxon>
        <taxon>Sordariomycetidae</taxon>
        <taxon>Diaporthales</taxon>
        <taxon>Diaporthaceae</taxon>
        <taxon>Diaporthe</taxon>
    </lineage>
</organism>
<evidence type="ECO:0000259" key="1">
    <source>
        <dbReference type="Pfam" id="PF01323"/>
    </source>
</evidence>
<dbReference type="AlphaFoldDB" id="A0AAD9SU59"/>
<sequence>MYNSQISFTLDTICPWTYLAKKRLDLALTQLSPEVSSKVSFKVQFLPYQLYPAFGPAQDKYAWHRDRKYDGSKDKMDMYVEYMSALGEASGIKFKFGGDIADTLQAHRVIQYFQEEVGAETANKLIDALYRRYFEEEQSPSSHETLIAACVEAGIDNDRAKAVVEDESEGVMEVKAALRESVTNGIDSVPHIVFEGKRRDFTLVGAKEVPEYIKAMEAIAKESS</sequence>
<dbReference type="Proteomes" id="UP001265746">
    <property type="component" value="Unassembled WGS sequence"/>
</dbReference>
<feature type="domain" description="DSBA-like thioredoxin" evidence="1">
    <location>
        <begin position="6"/>
        <end position="212"/>
    </location>
</feature>
<dbReference type="PANTHER" id="PTHR13887">
    <property type="entry name" value="GLUTATHIONE S-TRANSFERASE KAPPA"/>
    <property type="match status" value="1"/>
</dbReference>
<evidence type="ECO:0000313" key="2">
    <source>
        <dbReference type="EMBL" id="KAK2615712.1"/>
    </source>
</evidence>
<dbReference type="CDD" id="cd03024">
    <property type="entry name" value="DsbA_FrnE"/>
    <property type="match status" value="1"/>
</dbReference>
<name>A0AAD9SU59_PHOAM</name>
<reference evidence="2" key="1">
    <citation type="submission" date="2023-06" db="EMBL/GenBank/DDBJ databases">
        <authorList>
            <person name="Noh H."/>
        </authorList>
    </citation>
    <scope>NUCLEOTIDE SEQUENCE</scope>
    <source>
        <strain evidence="2">DUCC20226</strain>
    </source>
</reference>
<dbReference type="Gene3D" id="3.40.30.10">
    <property type="entry name" value="Glutaredoxin"/>
    <property type="match status" value="1"/>
</dbReference>
<dbReference type="PANTHER" id="PTHR13887:SF52">
    <property type="entry name" value="DSBA-LIKE THIOREDOXIN DOMAIN-CONTAINING PROTEIN"/>
    <property type="match status" value="1"/>
</dbReference>
<keyword evidence="3" id="KW-1185">Reference proteome</keyword>
<gene>
    <name evidence="2" type="ORF">N8I77_002447</name>
</gene>
<dbReference type="SUPFAM" id="SSF52833">
    <property type="entry name" value="Thioredoxin-like"/>
    <property type="match status" value="1"/>
</dbReference>
<dbReference type="EMBL" id="JAUJFL010000001">
    <property type="protein sequence ID" value="KAK2615712.1"/>
    <property type="molecule type" value="Genomic_DNA"/>
</dbReference>
<proteinExistence type="predicted"/>
<dbReference type="GO" id="GO:0016491">
    <property type="term" value="F:oxidoreductase activity"/>
    <property type="evidence" value="ECO:0007669"/>
    <property type="project" value="InterPro"/>
</dbReference>
<protein>
    <recommendedName>
        <fullName evidence="1">DSBA-like thioredoxin domain-containing protein</fullName>
    </recommendedName>
</protein>
<accession>A0AAD9SU59</accession>
<dbReference type="InterPro" id="IPR036249">
    <property type="entry name" value="Thioredoxin-like_sf"/>
</dbReference>
<dbReference type="Pfam" id="PF01323">
    <property type="entry name" value="DSBA"/>
    <property type="match status" value="1"/>
</dbReference>
<comment type="caution">
    <text evidence="2">The sequence shown here is derived from an EMBL/GenBank/DDBJ whole genome shotgun (WGS) entry which is preliminary data.</text>
</comment>